<name>A0A8J2KZH2_9HEXA</name>
<dbReference type="Proteomes" id="UP000708208">
    <property type="component" value="Unassembled WGS sequence"/>
</dbReference>
<feature type="region of interest" description="Disordered" evidence="1">
    <location>
        <begin position="1"/>
        <end position="32"/>
    </location>
</feature>
<sequence>MPPTHPRRAPRAKGVPPAAGRRYRRFNRPAPPGVARRGRVGGVMLGLYEPYLHPISSCWEFLLPQISSLLNSLPQEQLKLSPNQLSNRRLSKLEPLTGTNVESGRVPTFSTITERGCPTMSVISLLNSGIPGQNYTVCNQYVPWS</sequence>
<proteinExistence type="predicted"/>
<evidence type="ECO:0000313" key="3">
    <source>
        <dbReference type="Proteomes" id="UP000708208"/>
    </source>
</evidence>
<protein>
    <submittedName>
        <fullName evidence="2">Uncharacterized protein</fullName>
    </submittedName>
</protein>
<evidence type="ECO:0000256" key="1">
    <source>
        <dbReference type="SAM" id="MobiDB-lite"/>
    </source>
</evidence>
<dbReference type="AlphaFoldDB" id="A0A8J2KZH2"/>
<keyword evidence="3" id="KW-1185">Reference proteome</keyword>
<evidence type="ECO:0000313" key="2">
    <source>
        <dbReference type="EMBL" id="CAG7826187.1"/>
    </source>
</evidence>
<organism evidence="2 3">
    <name type="scientific">Allacma fusca</name>
    <dbReference type="NCBI Taxonomy" id="39272"/>
    <lineage>
        <taxon>Eukaryota</taxon>
        <taxon>Metazoa</taxon>
        <taxon>Ecdysozoa</taxon>
        <taxon>Arthropoda</taxon>
        <taxon>Hexapoda</taxon>
        <taxon>Collembola</taxon>
        <taxon>Symphypleona</taxon>
        <taxon>Sminthuridae</taxon>
        <taxon>Allacma</taxon>
    </lineage>
</organism>
<accession>A0A8J2KZH2</accession>
<feature type="compositionally biased region" description="Basic residues" evidence="1">
    <location>
        <begin position="1"/>
        <end position="11"/>
    </location>
</feature>
<dbReference type="EMBL" id="CAJVCH010538900">
    <property type="protein sequence ID" value="CAG7826187.1"/>
    <property type="molecule type" value="Genomic_DNA"/>
</dbReference>
<reference evidence="2" key="1">
    <citation type="submission" date="2021-06" db="EMBL/GenBank/DDBJ databases">
        <authorList>
            <person name="Hodson N. C."/>
            <person name="Mongue J. A."/>
            <person name="Jaron S. K."/>
        </authorList>
    </citation>
    <scope>NUCLEOTIDE SEQUENCE</scope>
</reference>
<comment type="caution">
    <text evidence="2">The sequence shown here is derived from an EMBL/GenBank/DDBJ whole genome shotgun (WGS) entry which is preliminary data.</text>
</comment>
<gene>
    <name evidence="2" type="ORF">AFUS01_LOCUS36252</name>
</gene>